<feature type="transmembrane region" description="Helical" evidence="13">
    <location>
        <begin position="3672"/>
        <end position="3697"/>
    </location>
</feature>
<keyword evidence="17" id="KW-1185">Reference proteome</keyword>
<keyword evidence="13" id="KW-0472">Membrane</keyword>
<reference evidence="16 17" key="1">
    <citation type="submission" date="2019-01" db="EMBL/GenBank/DDBJ databases">
        <title>Draft Genome and Complete Hox-Cluster Characterization of the Sterlet Sturgeon (Acipenser ruthenus).</title>
        <authorList>
            <person name="Wei Q."/>
        </authorList>
    </citation>
    <scope>NUCLEOTIDE SEQUENCE [LARGE SCALE GENOMIC DNA]</scope>
    <source>
        <strain evidence="16">WHYD16114868_AA</strain>
        <tissue evidence="16">Blood</tissue>
    </source>
</reference>
<dbReference type="Gene3D" id="1.20.5.190">
    <property type="match status" value="31"/>
</dbReference>
<keyword evidence="8" id="KW-0112">Calmodulin-binding</keyword>
<dbReference type="PANTHER" id="PTHR22706:SF1">
    <property type="entry name" value="ASSEMBLY FACTOR FOR SPINDLE MICROTUBULES"/>
    <property type="match status" value="1"/>
</dbReference>
<evidence type="ECO:0000256" key="10">
    <source>
        <dbReference type="ARBA" id="ARBA00023242"/>
    </source>
</evidence>
<dbReference type="FunFam" id="1.20.5.190:FF:000009">
    <property type="entry name" value="Abnormal spindle-like microcephaly-associated protein homolog"/>
    <property type="match status" value="1"/>
</dbReference>
<protein>
    <submittedName>
        <fullName evidence="16">Abnormal spindle-like microcephaly-associated protein-like</fullName>
    </submittedName>
</protein>
<dbReference type="InterPro" id="IPR003148">
    <property type="entry name" value="RCK_N"/>
</dbReference>
<dbReference type="Gene3D" id="2.60.40.10">
    <property type="entry name" value="Immunoglobulins"/>
    <property type="match status" value="1"/>
</dbReference>
<dbReference type="Pfam" id="PF00612">
    <property type="entry name" value="IQ"/>
    <property type="match status" value="38"/>
</dbReference>
<dbReference type="CDD" id="cd23767">
    <property type="entry name" value="IQCD"/>
    <property type="match status" value="1"/>
</dbReference>
<dbReference type="GO" id="GO:0051295">
    <property type="term" value="P:establishment of meiotic spindle localization"/>
    <property type="evidence" value="ECO:0007669"/>
    <property type="project" value="TreeGrafter"/>
</dbReference>
<dbReference type="GO" id="GO:0000922">
    <property type="term" value="C:spindle pole"/>
    <property type="evidence" value="ECO:0007669"/>
    <property type="project" value="TreeGrafter"/>
</dbReference>
<evidence type="ECO:0000256" key="4">
    <source>
        <dbReference type="ARBA" id="ARBA00022553"/>
    </source>
</evidence>
<dbReference type="Proteomes" id="UP000289886">
    <property type="component" value="Unassembled WGS sequence"/>
</dbReference>
<keyword evidence="13" id="KW-1133">Transmembrane helix</keyword>
<evidence type="ECO:0000256" key="9">
    <source>
        <dbReference type="ARBA" id="ARBA00023054"/>
    </source>
</evidence>
<evidence type="ECO:0000256" key="3">
    <source>
        <dbReference type="ARBA" id="ARBA00022490"/>
    </source>
</evidence>
<dbReference type="GO" id="GO:0000278">
    <property type="term" value="P:mitotic cell cycle"/>
    <property type="evidence" value="ECO:0007669"/>
    <property type="project" value="TreeGrafter"/>
</dbReference>
<dbReference type="CDD" id="cd21223">
    <property type="entry name" value="CH_ASPM_rpt1"/>
    <property type="match status" value="1"/>
</dbReference>
<evidence type="ECO:0000259" key="14">
    <source>
        <dbReference type="PROSITE" id="PS50021"/>
    </source>
</evidence>
<dbReference type="InterPro" id="IPR016024">
    <property type="entry name" value="ARM-type_fold"/>
</dbReference>
<evidence type="ECO:0000313" key="17">
    <source>
        <dbReference type="Proteomes" id="UP000289886"/>
    </source>
</evidence>
<dbReference type="GO" id="GO:0005634">
    <property type="term" value="C:nucleus"/>
    <property type="evidence" value="ECO:0007669"/>
    <property type="project" value="UniProtKB-SubCell"/>
</dbReference>
<dbReference type="PANTHER" id="PTHR22706">
    <property type="entry name" value="ASSEMBLY FACTOR FOR SPINDLE MICROTUBULES"/>
    <property type="match status" value="1"/>
</dbReference>
<keyword evidence="9" id="KW-0175">Coiled coil</keyword>
<feature type="compositionally biased region" description="Basic and acidic residues" evidence="12">
    <location>
        <begin position="481"/>
        <end position="498"/>
    </location>
</feature>
<keyword evidence="7" id="KW-0498">Mitosis</keyword>
<feature type="region of interest" description="Disordered" evidence="12">
    <location>
        <begin position="481"/>
        <end position="503"/>
    </location>
</feature>
<evidence type="ECO:0000256" key="1">
    <source>
        <dbReference type="ARBA" id="ARBA00004123"/>
    </source>
</evidence>
<dbReference type="PROSITE" id="PS50021">
    <property type="entry name" value="CH"/>
    <property type="match status" value="1"/>
</dbReference>
<name>A0A444U2T5_ACIRT</name>
<dbReference type="GO" id="GO:0005516">
    <property type="term" value="F:calmodulin binding"/>
    <property type="evidence" value="ECO:0007669"/>
    <property type="project" value="UniProtKB-KW"/>
</dbReference>
<feature type="region of interest" description="Disordered" evidence="12">
    <location>
        <begin position="3946"/>
        <end position="3975"/>
    </location>
</feature>
<evidence type="ECO:0000256" key="12">
    <source>
        <dbReference type="SAM" id="MobiDB-lite"/>
    </source>
</evidence>
<keyword evidence="3" id="KW-0963">Cytoplasm</keyword>
<feature type="domain" description="RCK N-terminal" evidence="15">
    <location>
        <begin position="3714"/>
        <end position="3852"/>
    </location>
</feature>
<dbReference type="Pfam" id="PF15780">
    <property type="entry name" value="ASH"/>
    <property type="match status" value="1"/>
</dbReference>
<evidence type="ECO:0000259" key="15">
    <source>
        <dbReference type="PROSITE" id="PS51201"/>
    </source>
</evidence>
<gene>
    <name evidence="16" type="ORF">EOD39_8729</name>
</gene>
<feature type="compositionally biased region" description="Basic and acidic residues" evidence="12">
    <location>
        <begin position="554"/>
        <end position="576"/>
    </location>
</feature>
<dbReference type="FunFam" id="1.10.418.10:FF:000051">
    <property type="entry name" value="Abnormal spindle-like microcephaly-associated protein homolog"/>
    <property type="match status" value="1"/>
</dbReference>
<dbReference type="FunFam" id="2.60.40.10:FF:001429">
    <property type="entry name" value="Abnormal spindle-like microcephaly-associated protein homolog"/>
    <property type="match status" value="1"/>
</dbReference>
<dbReference type="FunFam" id="1.20.5.190:FF:000008">
    <property type="entry name" value="Abnormal spindle-like microcephaly-associated protein homolog"/>
    <property type="match status" value="7"/>
</dbReference>
<feature type="compositionally biased region" description="Low complexity" evidence="12">
    <location>
        <begin position="384"/>
        <end position="397"/>
    </location>
</feature>
<keyword evidence="6" id="KW-0677">Repeat</keyword>
<feature type="transmembrane region" description="Helical" evidence="13">
    <location>
        <begin position="3647"/>
        <end position="3665"/>
    </location>
</feature>
<dbReference type="GO" id="GO:0007051">
    <property type="term" value="P:spindle organization"/>
    <property type="evidence" value="ECO:0007669"/>
    <property type="project" value="UniProtKB-ARBA"/>
</dbReference>
<keyword evidence="4" id="KW-0597">Phosphoprotein</keyword>
<dbReference type="InterPro" id="IPR036872">
    <property type="entry name" value="CH_dom_sf"/>
</dbReference>
<dbReference type="FunFam" id="3.40.50.720:FF:000011">
    <property type="entry name" value="Potassium channel subfamily T member 1"/>
    <property type="match status" value="1"/>
</dbReference>
<feature type="region of interest" description="Disordered" evidence="12">
    <location>
        <begin position="4238"/>
        <end position="4257"/>
    </location>
</feature>
<evidence type="ECO:0000256" key="2">
    <source>
        <dbReference type="ARBA" id="ARBA00004496"/>
    </source>
</evidence>
<dbReference type="Gene3D" id="3.40.50.720">
    <property type="entry name" value="NAD(P)-binding Rossmann-like Domain"/>
    <property type="match status" value="1"/>
</dbReference>
<dbReference type="Pfam" id="PF22614">
    <property type="entry name" value="Slo-like_RCK"/>
    <property type="match status" value="1"/>
</dbReference>
<comment type="subcellular location">
    <subcellularLocation>
        <location evidence="2">Cytoplasm</location>
    </subcellularLocation>
    <subcellularLocation>
        <location evidence="1">Nucleus</location>
    </subcellularLocation>
</comment>
<comment type="caution">
    <text evidence="16">The sequence shown here is derived from an EMBL/GenBank/DDBJ whole genome shotgun (WGS) entry which is preliminary data.</text>
</comment>
<dbReference type="GO" id="GO:0006813">
    <property type="term" value="P:potassium ion transport"/>
    <property type="evidence" value="ECO:0007669"/>
    <property type="project" value="InterPro"/>
</dbReference>
<feature type="region of interest" description="Disordered" evidence="12">
    <location>
        <begin position="384"/>
        <end position="405"/>
    </location>
</feature>
<feature type="domain" description="Calponin-homology (CH)" evidence="14">
    <location>
        <begin position="899"/>
        <end position="1016"/>
    </location>
</feature>
<dbReference type="InterPro" id="IPR001715">
    <property type="entry name" value="CH_dom"/>
</dbReference>
<dbReference type="InterPro" id="IPR027417">
    <property type="entry name" value="P-loop_NTPase"/>
</dbReference>
<evidence type="ECO:0000256" key="5">
    <source>
        <dbReference type="ARBA" id="ARBA00022618"/>
    </source>
</evidence>
<dbReference type="SMART" id="SM00015">
    <property type="entry name" value="IQ"/>
    <property type="match status" value="66"/>
</dbReference>
<evidence type="ECO:0000256" key="7">
    <source>
        <dbReference type="ARBA" id="ARBA00022776"/>
    </source>
</evidence>
<evidence type="ECO:0000313" key="16">
    <source>
        <dbReference type="EMBL" id="RXM29484.1"/>
    </source>
</evidence>
<evidence type="ECO:0000256" key="13">
    <source>
        <dbReference type="SAM" id="Phobius"/>
    </source>
</evidence>
<evidence type="ECO:0000256" key="8">
    <source>
        <dbReference type="ARBA" id="ARBA00022860"/>
    </source>
</evidence>
<keyword evidence="10" id="KW-0539">Nucleus</keyword>
<dbReference type="PROSITE" id="PS50096">
    <property type="entry name" value="IQ"/>
    <property type="match status" value="45"/>
</dbReference>
<feature type="transmembrane region" description="Helical" evidence="13">
    <location>
        <begin position="3614"/>
        <end position="3635"/>
    </location>
</feature>
<dbReference type="PROSITE" id="PS51201">
    <property type="entry name" value="RCK_N"/>
    <property type="match status" value="1"/>
</dbReference>
<dbReference type="FunFam" id="1.10.287.70:FF:000095">
    <property type="entry name" value="Potassium sodium-activated channel subfamily T member 2"/>
    <property type="match status" value="1"/>
</dbReference>
<dbReference type="GO" id="GO:0005737">
    <property type="term" value="C:cytoplasm"/>
    <property type="evidence" value="ECO:0007669"/>
    <property type="project" value="UniProtKB-SubCell"/>
</dbReference>
<sequence>MSGFIEKGVSMDISPTCRAQDPKSLLTQDTNKENKNASCPVLSLVHFSRAPFLSFESVKLGYTKTAVLEIENPNDDVTEVTIDKFPSAKGFSVEKRYFILQPEERTLLSITWTPLEEGGIRELVVFTANGIVKHQAILLGRAEAPKKKKRSLWESIKRKKPSEKSDSFKAKKNEAVQPKAANKTFHVSRKVEYTKTEWVRGPLQPCANVTVTEDKTPKDRSKFKGISVSPIGVAQQQTYTPGSLRRSTTYSVLDKLESDDSLLEEKPIVQTILYPDETENIEYTSENTFCELTTVSECVKTNIVRILNRTHSPVSTPDRVTVPLTPSQNRMLSPDSFLNNSYVPSGDHELSSVPSILSPDQFLKDALEAVQPCVTKTCQESVKSPLEASSLESSASPDSLNETDDGTHFQYTARAVDHAHLPEVSFEDLEPAKTRLTFFVKSKPDDIQVKEEKNDIQSPDEPKNLPIISATIVKSKSYFVRESKPEPERETSRRRLLEPESEVPVKANLSRPKGVAFHSLPVDSDVRLEAPTTKPVLQSRKRKGEECLEHKCDQNDQHLEGSKRNRAIRPEVETKKPTNARRNTTRSLSGTEQRLQKKRLVSLALKSSAMPSVKTSKPVEVLQSQLIFSKPAKTGSLSLKSNGTASLKMAKSAVAGVAQSQLTFIKPVQTVIPRHPLPFAAKNMFYDERWMEKEEQGFTWWINYILTPDDFKVNTEVSKVNAVSLVYGAENQNRIHVPKAPTKEEMSFKKYTANCRLNRLRRAACRLFASEDMVKAIRRLELEIEARRLLVRKDRHLWKDIGERQKVLNWLLSYNPLWLRIGLETIFGELVSLESNSDVMGLAMFVLSRLLWNPDIAAEYRHPKVPHLYRDGHEEALSRFTLKKLLLLVCFLDRAKQSRIIEHDPCLFCLDSEFKTPLDEFNFAVRNLATDLRCGVRLVRIMELFTQNWSLSSKLRVPAISRLQKMHNVEVALQVLSARGVKLNDEHGSKIDSRDIVDGHREKTLTLLWRIIFTFQVENFTVSFSDGRVLCYLIHHYHPCYLALDSIGQNTTQTVECGQRGTVGLNSSASDSDDSSLDIWTGSTNSTITPPVLFKELLESEKRNFQLVNTAVANLGGVPAMISHLDMSNTIPSEKVVTCYLSFLCARLLDLRKEARAARVIQATWRKYKLKKELRHYEERTRAACIIQSAAVKFLWRRRQEKKAIAAVIIQVAWRDHVARKKARERELEQLYILQNAAATVIQAYWKRYSASKHFQELRYYTVVLQTRIRTKIALAAYKKILCGVVSIQKRFRACLLARKERQKYLTLRTSATVIQRAFRRWKNRTLKRQNSAAAVIQNAFRKWQVQRLARRSEAAVKIQSWYRMYRFQKQYFDVQQKVIKIQAWFKSCLARQLFQKRKEAVLTIQKHFTAYRLGHAERQKYLLVRKAATVIQSYYRGMKGREFVRQIKAVCLFETLWQMKRERVKFLHKRQSAVILQSHVRRWQAQMSYQKMRKSISLIQACYRAYLFKKKMQNEYKKIRSAAIVLQSAYRGMQARKKAHILRSVIKMQAYYRAYAAQKEFRKMKEATIKIQAYVKMVQTRRHYFNLKKAVHDVQRMYRANKLCLLQKMEYRKKREACVCLQAAARGYLKRRQIQTWKMAAIKIQSTFRMHKERSRFLEIRSAALVVQKHYRAHKESSICQSTFLKLKAATVCLQASYRGSRLRKIIRLQHKSATKIQAAFRAHAMKTKFLQTIHASVVIQRQYRAFKAGQNQRMQYVKIKLAAATLQAAYRGHVVRKEVQKQHGAAVAIQTAFRMYRAQKNFHALKNAVLIVQQHYKAKLVGGKQRQKYLVFCDSVVKLQAAWKGKSVRMEIKKQHTSATIIQSCYKTHVMQTKFKSIRLAALVIQRQYRAYSLGKMQRSQYQQTRKAAVALQAGFRGMRVRRLLQEHHKAACTIQTAFKAFMCNKRLASLKTAAVVFQRRYRAFVVGRSLRQEYIELRQAAIKIQAVYRGVKIRKDLKNMHQAAIVIQAHFRMHKVRLPYCAMRLAATIIQHQFRACMKGKQEREKYLVIRKSAITIQSAFKGMKVRHQLRTMHKAATLVQACYRKHKHHVHFKKLCWAAAVVQQRYRATKLMNDEVKRYNTMKNAAVSIQSAFRGMKIRKQLKEMKNAARLIQRRYKAFRARQQYLSLKAAAVVVQQRYRAHTSARLQQEQYCSVRAAAISLQAAYKGMVVRKEIVKRHQAATVIQAAFRMHRVMIPFQAMRLAAVLIQRQYRAYIQGRNERVLFLKYRNSATLIQAAYRGMRLRQQLRDEHNAAAIIQAQFRMYQQNSYYKKLQWASKVVQQRYRACKERDAEVQIYKSKKQAAVVVQSAFRGMKSRQYVKDMHKAATAIQRKFKAHSARKWYLSLKAAAVVIQQKYRALIVERQLREEYSSLCCAAITIQAVYRGLRTRKHIQQMHHAATVIQAAYRMHRVQLKFQAMRLSAVIIQLYYMSCRQGKKDREKYLQLRKSALTIQSAFRGKKVRQNLAKMHKAATIIQACYRIHRQKSDFKRLSWAAKVFQQRYRALRTRDAEVQRYNKIRKAVSCIQAAFRAKRERELTNRKRAAQRVQSFLKMCVQRRQFLQQKAAAVVLQSAFRGYRTRVCYRAMQLSAVVVQRWYRAYKVSQKQKAEYQAIKQAAVTVQSAFRGMTARTLAKQKRAAIKIQSVLHMAVHRRKFIKLWSAAVTLQAHYRAVVTKRKYTSYKTAILTLQKHYRAHQAKKLQRSAYLKTLRSIHLLQATIRGYIARKRIQMLKKSVVKIQAFYRGHAERRKFLHYKYSATIIQKHYRAYLLQKAEREMYLKVKTSATVLQAMLRGYIARRLAKKMRAAQKIQAWYKGCITRREYRKTQKAIAAVRGCVQTRIIRNRFLMLCRSVGIIQRRWRETIETRKTHQEFIKIRSSAVKIQAAWRGYSTRKQHDKEQKAACLIQALYRGFVQRQNFQQQRNAALTLQKYVRAWQTGKTERLKFERIKNASVSLQAYCRGWLVRKRITEETQAKQRLRFTAAAYHHVCAMKIQRMFRAHLALKRGRQQMHSVICIQRWITSKLQRKKYLKDREKIIKVQRVLRAWLNRRFRAAITSKLQRKKYLKDREKIIKVQRVLRAWLNRRFRAATVIQRAVQKYLCRRRQQRVQHGVVKIQALWRGFCSRKRDAPKVVAIRRRVEKANKESKEENKLGNKTATAIDYLLRYKDLSYIIAALKHLEAATRLSSVCCENLAESGAISTIFILIRSCNRSVPCMEVIAYAIQVLLNLSKYEKTIGAVYEVEHSIDTLLDLLQIYREKAGDKVADKGGSIFTKTCFLLTILLQDERNALAIRKLPKAADRICSIYKLTARKHKMDAKLTRQKMNKSLNGSFFAQATPVKTRVVQKEVTIADHKVDGFSCPLQKTSSHIPSVQSMTARSVVCTGVHGGKTPLFVKSGSVLWRFKHLASSIECNPNTLWRFKHLISSIECKPKTGRVQHAILNSSNTQLGFNFVKGSQTPYQLRTKIGEHKNLGPLEIKLPSLTGKMKYLLLNLIVGLRYSNHPEVTVALISLFETMLLSYLSYKGNIWEQILRIPFILEIINTVPFFITNDLHRAIQRTQSAMFNQLLILISTLLCLIFTCICGIQHLERAGNNLSLFDSLYFCIVTFSTVGFGDVTPKIWPSKLLVVIMICVALVVLPIQFEQLAYLWMERQKSGGNYSRHRAQTEKHVVLCVSSLKIDLLMDFLNEFYAHPRLQDYYVVILCPTEMDAQVRRVLQIPMWSQRVIYLQGSALKDQDLLRAKMDNAEACFILSSRCEVDRTAADHQTILRAWAVKDFAPNRPLYVQILKPENKFHVKFADTCFYINIIKEENSTFKKQEEEERTRASNSFYQGPSRLPVHSIIASMGTVAIDLHDTGCRSSSGPNLTLPADGCKGGRRPSIAPVLEVADASSVQTCDLLSDQSEDEATPSDDEESTREEYIKGYPPNSPYIGSSPTFCHLLREKVPFCCLRLDKGCQHNCHEDAKSYGFKNKLIIVSAEAVGNGLYNFIVPLRAYYRPKRELNPIVVLLDIPLDDLLRCGVSFAANMVVVDKESTMSAEEDYMADAKTIVNVQTLFRLFSSLSIITELTHPANMRFMQFRAKDCYSLTLSKLEKKEREKGSNLAFMFRLPFAAGRVFSISMLDTLLYQMKITEDDLWIRTYGRLYQKLCSSTGDIPIGVYRTESHKLATSESQISVNVDYCEDTKETKDTFGYRNNHRNSTSSDQSDRPLLRKKSMQWARRLSRKVPKHFSKTEEKISKQRMSLCKRSERQELAELVKNRMKNLGLSTAGCGRMQYCRGLTYSSSYSIYKKGFQATN</sequence>
<dbReference type="InterPro" id="IPR051185">
    <property type="entry name" value="ASPM"/>
</dbReference>
<dbReference type="InterPro" id="IPR013783">
    <property type="entry name" value="Ig-like_fold"/>
</dbReference>
<dbReference type="EMBL" id="SCEB01215445">
    <property type="protein sequence ID" value="RXM29484.1"/>
    <property type="molecule type" value="Genomic_DNA"/>
</dbReference>
<dbReference type="SUPFAM" id="SSF52540">
    <property type="entry name" value="P-loop containing nucleoside triphosphate hydrolases"/>
    <property type="match status" value="19"/>
</dbReference>
<dbReference type="Pfam" id="PF07885">
    <property type="entry name" value="Ion_trans_2"/>
    <property type="match status" value="1"/>
</dbReference>
<feature type="compositionally biased region" description="Acidic residues" evidence="12">
    <location>
        <begin position="3949"/>
        <end position="3963"/>
    </location>
</feature>
<dbReference type="SUPFAM" id="SSF47576">
    <property type="entry name" value="Calponin-homology domain, CH-domain"/>
    <property type="match status" value="1"/>
</dbReference>
<organism evidence="16 17">
    <name type="scientific">Acipenser ruthenus</name>
    <name type="common">Sterlet sturgeon</name>
    <dbReference type="NCBI Taxonomy" id="7906"/>
    <lineage>
        <taxon>Eukaryota</taxon>
        <taxon>Metazoa</taxon>
        <taxon>Chordata</taxon>
        <taxon>Craniata</taxon>
        <taxon>Vertebrata</taxon>
        <taxon>Euteleostomi</taxon>
        <taxon>Actinopterygii</taxon>
        <taxon>Chondrostei</taxon>
        <taxon>Acipenseriformes</taxon>
        <taxon>Acipenseridae</taxon>
        <taxon>Acipenser</taxon>
    </lineage>
</organism>
<keyword evidence="5" id="KW-0132">Cell division</keyword>
<dbReference type="SUPFAM" id="SSF81324">
    <property type="entry name" value="Voltage-gated potassium channels"/>
    <property type="match status" value="1"/>
</dbReference>
<dbReference type="CDD" id="cd21224">
    <property type="entry name" value="CH_ASPM_rpt2"/>
    <property type="match status" value="1"/>
</dbReference>
<accession>A0A444U2T5</accession>
<feature type="region of interest" description="Disordered" evidence="12">
    <location>
        <begin position="150"/>
        <end position="175"/>
    </location>
</feature>
<proteinExistence type="predicted"/>
<dbReference type="InterPro" id="IPR000048">
    <property type="entry name" value="IQ_motif_EF-hand-BS"/>
</dbReference>
<dbReference type="GO" id="GO:0051301">
    <property type="term" value="P:cell division"/>
    <property type="evidence" value="ECO:0007669"/>
    <property type="project" value="UniProtKB-KW"/>
</dbReference>
<evidence type="ECO:0000256" key="11">
    <source>
        <dbReference type="ARBA" id="ARBA00023306"/>
    </source>
</evidence>
<feature type="compositionally biased region" description="Polar residues" evidence="12">
    <location>
        <begin position="580"/>
        <end position="593"/>
    </location>
</feature>
<feature type="region of interest" description="Disordered" evidence="12">
    <location>
        <begin position="554"/>
        <end position="595"/>
    </location>
</feature>
<evidence type="ECO:0000256" key="6">
    <source>
        <dbReference type="ARBA" id="ARBA00022737"/>
    </source>
</evidence>
<keyword evidence="11" id="KW-0131">Cell cycle</keyword>
<dbReference type="InterPro" id="IPR013099">
    <property type="entry name" value="K_chnl_dom"/>
</dbReference>
<dbReference type="InterPro" id="IPR031549">
    <property type="entry name" value="ASH"/>
</dbReference>
<feature type="compositionally biased region" description="Basic and acidic residues" evidence="12">
    <location>
        <begin position="151"/>
        <end position="174"/>
    </location>
</feature>
<dbReference type="SUPFAM" id="SSF48371">
    <property type="entry name" value="ARM repeat"/>
    <property type="match status" value="1"/>
</dbReference>
<dbReference type="Gene3D" id="1.10.287.70">
    <property type="match status" value="1"/>
</dbReference>
<keyword evidence="13" id="KW-0812">Transmembrane</keyword>
<dbReference type="Gene3D" id="1.10.418.10">
    <property type="entry name" value="Calponin-like domain"/>
    <property type="match status" value="2"/>
</dbReference>